<gene>
    <name evidence="3" type="ORF">STAS_06657</name>
</gene>
<accession>A0A5A7PD05</accession>
<keyword evidence="2" id="KW-0812">Transmembrane</keyword>
<name>A0A5A7PD05_STRAF</name>
<organism evidence="3 4">
    <name type="scientific">Striga asiatica</name>
    <name type="common">Asiatic witchweed</name>
    <name type="synonym">Buchnera asiatica</name>
    <dbReference type="NCBI Taxonomy" id="4170"/>
    <lineage>
        <taxon>Eukaryota</taxon>
        <taxon>Viridiplantae</taxon>
        <taxon>Streptophyta</taxon>
        <taxon>Embryophyta</taxon>
        <taxon>Tracheophyta</taxon>
        <taxon>Spermatophyta</taxon>
        <taxon>Magnoliopsida</taxon>
        <taxon>eudicotyledons</taxon>
        <taxon>Gunneridae</taxon>
        <taxon>Pentapetalae</taxon>
        <taxon>asterids</taxon>
        <taxon>lamiids</taxon>
        <taxon>Lamiales</taxon>
        <taxon>Orobanchaceae</taxon>
        <taxon>Buchnereae</taxon>
        <taxon>Striga</taxon>
    </lineage>
</organism>
<evidence type="ECO:0000256" key="2">
    <source>
        <dbReference type="SAM" id="Phobius"/>
    </source>
</evidence>
<feature type="transmembrane region" description="Helical" evidence="2">
    <location>
        <begin position="146"/>
        <end position="166"/>
    </location>
</feature>
<feature type="compositionally biased region" description="Gly residues" evidence="1">
    <location>
        <begin position="14"/>
        <end position="40"/>
    </location>
</feature>
<keyword evidence="2" id="KW-1133">Transmembrane helix</keyword>
<evidence type="ECO:0000313" key="4">
    <source>
        <dbReference type="Proteomes" id="UP000325081"/>
    </source>
</evidence>
<sequence>MKRSLFYGFISAGGTPGPGNPGKGGRGNGKTGGGGGGGKIGGKIEGGGFGKIGGITEGGGWKGFGGKMLGGLNGNGKDSAFSGAEMEFVGVAAAGGALAMAGGGCQWPEGLELEVRKQGWLKGLNVKKPAEVDDVVALAAMEQYGLLLLMSFTVQVLIFLTCLLTGKGSLTLNSPWMSVLTCCLKLGFELLSLHSTATDAP</sequence>
<evidence type="ECO:0000313" key="3">
    <source>
        <dbReference type="EMBL" id="GER30699.1"/>
    </source>
</evidence>
<dbReference type="AlphaFoldDB" id="A0A5A7PD05"/>
<proteinExistence type="predicted"/>
<keyword evidence="4" id="KW-1185">Reference proteome</keyword>
<evidence type="ECO:0000256" key="1">
    <source>
        <dbReference type="SAM" id="MobiDB-lite"/>
    </source>
</evidence>
<feature type="region of interest" description="Disordered" evidence="1">
    <location>
        <begin position="12"/>
        <end position="40"/>
    </location>
</feature>
<dbReference type="EMBL" id="BKCP01004383">
    <property type="protein sequence ID" value="GER30699.1"/>
    <property type="molecule type" value="Genomic_DNA"/>
</dbReference>
<reference evidence="4" key="1">
    <citation type="journal article" date="2019" name="Curr. Biol.">
        <title>Genome Sequence of Striga asiatica Provides Insight into the Evolution of Plant Parasitism.</title>
        <authorList>
            <person name="Yoshida S."/>
            <person name="Kim S."/>
            <person name="Wafula E.K."/>
            <person name="Tanskanen J."/>
            <person name="Kim Y.M."/>
            <person name="Honaas L."/>
            <person name="Yang Z."/>
            <person name="Spallek T."/>
            <person name="Conn C.E."/>
            <person name="Ichihashi Y."/>
            <person name="Cheong K."/>
            <person name="Cui S."/>
            <person name="Der J.P."/>
            <person name="Gundlach H."/>
            <person name="Jiao Y."/>
            <person name="Hori C."/>
            <person name="Ishida J.K."/>
            <person name="Kasahara H."/>
            <person name="Kiba T."/>
            <person name="Kim M.S."/>
            <person name="Koo N."/>
            <person name="Laohavisit A."/>
            <person name="Lee Y.H."/>
            <person name="Lumba S."/>
            <person name="McCourt P."/>
            <person name="Mortimer J.C."/>
            <person name="Mutuku J.M."/>
            <person name="Nomura T."/>
            <person name="Sasaki-Sekimoto Y."/>
            <person name="Seto Y."/>
            <person name="Wang Y."/>
            <person name="Wakatake T."/>
            <person name="Sakakibara H."/>
            <person name="Demura T."/>
            <person name="Yamaguchi S."/>
            <person name="Yoneyama K."/>
            <person name="Manabe R.I."/>
            <person name="Nelson D.C."/>
            <person name="Schulman A.H."/>
            <person name="Timko M.P."/>
            <person name="dePamphilis C.W."/>
            <person name="Choi D."/>
            <person name="Shirasu K."/>
        </authorList>
    </citation>
    <scope>NUCLEOTIDE SEQUENCE [LARGE SCALE GENOMIC DNA]</scope>
    <source>
        <strain evidence="4">cv. UVA1</strain>
    </source>
</reference>
<protein>
    <submittedName>
        <fullName evidence="3">Nuclear pore complex protein</fullName>
    </submittedName>
</protein>
<keyword evidence="2" id="KW-0472">Membrane</keyword>
<dbReference type="Proteomes" id="UP000325081">
    <property type="component" value="Unassembled WGS sequence"/>
</dbReference>
<comment type="caution">
    <text evidence="3">The sequence shown here is derived from an EMBL/GenBank/DDBJ whole genome shotgun (WGS) entry which is preliminary data.</text>
</comment>
<feature type="non-terminal residue" evidence="3">
    <location>
        <position position="201"/>
    </location>
</feature>